<reference evidence="3" key="1">
    <citation type="journal article" date="2020" name="Stud. Mycol.">
        <title>101 Dothideomycetes genomes: a test case for predicting lifestyles and emergence of pathogens.</title>
        <authorList>
            <person name="Haridas S."/>
            <person name="Albert R."/>
            <person name="Binder M."/>
            <person name="Bloem J."/>
            <person name="Labutti K."/>
            <person name="Salamov A."/>
            <person name="Andreopoulos B."/>
            <person name="Baker S."/>
            <person name="Barry K."/>
            <person name="Bills G."/>
            <person name="Bluhm B."/>
            <person name="Cannon C."/>
            <person name="Castanera R."/>
            <person name="Culley D."/>
            <person name="Daum C."/>
            <person name="Ezra D."/>
            <person name="Gonzalez J."/>
            <person name="Henrissat B."/>
            <person name="Kuo A."/>
            <person name="Liang C."/>
            <person name="Lipzen A."/>
            <person name="Lutzoni F."/>
            <person name="Magnuson J."/>
            <person name="Mondo S."/>
            <person name="Nolan M."/>
            <person name="Ohm R."/>
            <person name="Pangilinan J."/>
            <person name="Park H.-J."/>
            <person name="Ramirez L."/>
            <person name="Alfaro M."/>
            <person name="Sun H."/>
            <person name="Tritt A."/>
            <person name="Yoshinaga Y."/>
            <person name="Zwiers L.-H."/>
            <person name="Turgeon B."/>
            <person name="Goodwin S."/>
            <person name="Spatafora J."/>
            <person name="Crous P."/>
            <person name="Grigoriev I."/>
        </authorList>
    </citation>
    <scope>NUCLEOTIDE SEQUENCE</scope>
    <source>
        <strain evidence="3">CBS 627.86</strain>
    </source>
</reference>
<accession>A0A6A5YM84</accession>
<evidence type="ECO:0000313" key="4">
    <source>
        <dbReference type="Proteomes" id="UP000799770"/>
    </source>
</evidence>
<name>A0A6A5YM84_9PLEO</name>
<protein>
    <submittedName>
        <fullName evidence="3">Uncharacterized protein</fullName>
    </submittedName>
</protein>
<feature type="transmembrane region" description="Helical" evidence="2">
    <location>
        <begin position="279"/>
        <end position="301"/>
    </location>
</feature>
<feature type="compositionally biased region" description="Polar residues" evidence="1">
    <location>
        <begin position="49"/>
        <end position="71"/>
    </location>
</feature>
<feature type="compositionally biased region" description="Basic and acidic residues" evidence="1">
    <location>
        <begin position="210"/>
        <end position="227"/>
    </location>
</feature>
<evidence type="ECO:0000256" key="2">
    <source>
        <dbReference type="SAM" id="Phobius"/>
    </source>
</evidence>
<keyword evidence="4" id="KW-1185">Reference proteome</keyword>
<evidence type="ECO:0000256" key="1">
    <source>
        <dbReference type="SAM" id="MobiDB-lite"/>
    </source>
</evidence>
<organism evidence="3 4">
    <name type="scientific">Lophiotrema nucula</name>
    <dbReference type="NCBI Taxonomy" id="690887"/>
    <lineage>
        <taxon>Eukaryota</taxon>
        <taxon>Fungi</taxon>
        <taxon>Dikarya</taxon>
        <taxon>Ascomycota</taxon>
        <taxon>Pezizomycotina</taxon>
        <taxon>Dothideomycetes</taxon>
        <taxon>Pleosporomycetidae</taxon>
        <taxon>Pleosporales</taxon>
        <taxon>Lophiotremataceae</taxon>
        <taxon>Lophiotrema</taxon>
    </lineage>
</organism>
<feature type="transmembrane region" description="Helical" evidence="2">
    <location>
        <begin position="358"/>
        <end position="377"/>
    </location>
</feature>
<keyword evidence="2" id="KW-0812">Transmembrane</keyword>
<feature type="compositionally biased region" description="Low complexity" evidence="1">
    <location>
        <begin position="72"/>
        <end position="82"/>
    </location>
</feature>
<feature type="region of interest" description="Disordered" evidence="1">
    <location>
        <begin position="202"/>
        <end position="230"/>
    </location>
</feature>
<dbReference type="EMBL" id="ML977355">
    <property type="protein sequence ID" value="KAF2107331.1"/>
    <property type="molecule type" value="Genomic_DNA"/>
</dbReference>
<feature type="transmembrane region" description="Helical" evidence="2">
    <location>
        <begin position="111"/>
        <end position="132"/>
    </location>
</feature>
<keyword evidence="2" id="KW-1133">Transmembrane helix</keyword>
<evidence type="ECO:0000313" key="3">
    <source>
        <dbReference type="EMBL" id="KAF2107331.1"/>
    </source>
</evidence>
<dbReference type="Proteomes" id="UP000799770">
    <property type="component" value="Unassembled WGS sequence"/>
</dbReference>
<gene>
    <name evidence="3" type="ORF">BDV96DRAFT_637662</name>
</gene>
<proteinExistence type="predicted"/>
<feature type="transmembrane region" description="Helical" evidence="2">
    <location>
        <begin position="239"/>
        <end position="258"/>
    </location>
</feature>
<keyword evidence="2" id="KW-0472">Membrane</keyword>
<sequence>MSTGTSVVDIPLADFAASPASTTPPHLRPQSRDRPESIDTVPSRPRAGSQDSTVSKFSATDVTVPSNPGQRSSSSFTQPTTTSADGAISVPAVLSLGWFGKVCKFLWSKVLTMKILAISAFIIATIVVYPTFKSEKLSKWTAKKDYLEHCQAFKETLAPEERSRCEAAINQGLPPPPGLLRRNSYIELSVRVIWDRRPSSLLSRSSSELGTDKAQLDDSTSETERPSPDYTSDTVVAEFMFASIVYYVLILVTVLAARRAKQSILKWFIFQRLGLYRELAWTAIFWLAFSMSILLPVSYSISKFYQYEKDRATALKAYIEYCSHLHVEPGNKSYDNCQSAGRELKIKDEMNTATVLSVIYFGAIVSLISVVLSAANLRKTLKAFWNRRNYRLLRVQNDTFEDDMSLRRHQLLVESVDFGEAD</sequence>
<dbReference type="AlphaFoldDB" id="A0A6A5YM84"/>
<feature type="region of interest" description="Disordered" evidence="1">
    <location>
        <begin position="1"/>
        <end position="82"/>
    </location>
</feature>